<reference evidence="2" key="2">
    <citation type="submission" date="2021-01" db="EMBL/GenBank/DDBJ databases">
        <authorList>
            <person name="Hahn C.R."/>
            <person name="Youssef N.H."/>
            <person name="Elshahed M."/>
        </authorList>
    </citation>
    <scope>NUCLEOTIDE SEQUENCE</scope>
    <source>
        <strain evidence="2">Zod_Metabat.24</strain>
    </source>
</reference>
<feature type="domain" description="3D" evidence="1">
    <location>
        <begin position="236"/>
        <end position="298"/>
    </location>
</feature>
<name>A0A9D8KDS9_9DELT</name>
<accession>A0A9D8KDS9</accession>
<dbReference type="GO" id="GO:0019867">
    <property type="term" value="C:outer membrane"/>
    <property type="evidence" value="ECO:0007669"/>
    <property type="project" value="InterPro"/>
</dbReference>
<gene>
    <name evidence="2" type="ORF">JW984_03760</name>
</gene>
<dbReference type="CDD" id="cd14667">
    <property type="entry name" value="3D_containing_proteins"/>
    <property type="match status" value="1"/>
</dbReference>
<dbReference type="InterPro" id="IPR036908">
    <property type="entry name" value="RlpA-like_sf"/>
</dbReference>
<dbReference type="Gene3D" id="2.40.40.10">
    <property type="entry name" value="RlpA-like domain"/>
    <property type="match status" value="1"/>
</dbReference>
<dbReference type="SUPFAM" id="SSF50685">
    <property type="entry name" value="Barwin-like endoglucanases"/>
    <property type="match status" value="1"/>
</dbReference>
<dbReference type="InterPro" id="IPR059180">
    <property type="entry name" value="3D_YorM"/>
</dbReference>
<evidence type="ECO:0000313" key="2">
    <source>
        <dbReference type="EMBL" id="MBN1572293.1"/>
    </source>
</evidence>
<proteinExistence type="predicted"/>
<protein>
    <submittedName>
        <fullName evidence="2">3D domain-containing protein</fullName>
    </submittedName>
</protein>
<dbReference type="Proteomes" id="UP000809273">
    <property type="component" value="Unassembled WGS sequence"/>
</dbReference>
<organism evidence="2 3">
    <name type="scientific">Candidatus Zymogenus saltonus</name>
    <dbReference type="NCBI Taxonomy" id="2844893"/>
    <lineage>
        <taxon>Bacteria</taxon>
        <taxon>Deltaproteobacteria</taxon>
        <taxon>Candidatus Zymogenia</taxon>
        <taxon>Candidatus Zymogeniales</taxon>
        <taxon>Candidatus Zymogenaceae</taxon>
        <taxon>Candidatus Zymogenus</taxon>
    </lineage>
</organism>
<comment type="caution">
    <text evidence="2">The sequence shown here is derived from an EMBL/GenBank/DDBJ whole genome shotgun (WGS) entry which is preliminary data.</text>
</comment>
<dbReference type="AlphaFoldDB" id="A0A9D8KDS9"/>
<reference evidence="2" key="1">
    <citation type="journal article" date="2021" name="Environ. Microbiol.">
        <title>Genomic characterization of three novel Desulfobacterota classes expand the metabolic and phylogenetic diversity of the phylum.</title>
        <authorList>
            <person name="Murphy C.L."/>
            <person name="Biggerstaff J."/>
            <person name="Eichhorn A."/>
            <person name="Ewing E."/>
            <person name="Shahan R."/>
            <person name="Soriano D."/>
            <person name="Stewart S."/>
            <person name="VanMol K."/>
            <person name="Walker R."/>
            <person name="Walters P."/>
            <person name="Elshahed M.S."/>
            <person name="Youssef N.H."/>
        </authorList>
    </citation>
    <scope>NUCLEOTIDE SEQUENCE</scope>
    <source>
        <strain evidence="2">Zod_Metabat.24</strain>
    </source>
</reference>
<dbReference type="InterPro" id="IPR010611">
    <property type="entry name" value="3D_dom"/>
</dbReference>
<dbReference type="EMBL" id="JAFGIX010000019">
    <property type="protein sequence ID" value="MBN1572293.1"/>
    <property type="molecule type" value="Genomic_DNA"/>
</dbReference>
<dbReference type="Pfam" id="PF06725">
    <property type="entry name" value="3D"/>
    <property type="match status" value="1"/>
</dbReference>
<dbReference type="GO" id="GO:0009254">
    <property type="term" value="P:peptidoglycan turnover"/>
    <property type="evidence" value="ECO:0007669"/>
    <property type="project" value="InterPro"/>
</dbReference>
<sequence length="303" mass="34579">MERKDILNLLAEELRTGGRKDREVAALFLKDVLIRRNESISNKIFAAKHLFVNWLEETLTNEILLIRKGYYSYVIKESIFRLKRSLFAYLRNIKDELFWDEAYSDLLIRNIVSVAAVVVLAVHVGSWKTVEDLKKPSHSYVTMDNKNWDDEVLSTILAAEEFDSVLSESLRENRIQELLESGHSYVRLIRVTGYYSPLPDQERYATGSYNGDIRLNGRGVAGADSTPVYLGMAAGPPSMGYGTKLIIRDLAKYDMPDIYTVHDRGSAIKGNRVDIWMGAGEEAMEKAYEITGYYKVTVVKEKR</sequence>
<evidence type="ECO:0000313" key="3">
    <source>
        <dbReference type="Proteomes" id="UP000809273"/>
    </source>
</evidence>
<evidence type="ECO:0000259" key="1">
    <source>
        <dbReference type="Pfam" id="PF06725"/>
    </source>
</evidence>
<dbReference type="GO" id="GO:0004553">
    <property type="term" value="F:hydrolase activity, hydrolyzing O-glycosyl compounds"/>
    <property type="evidence" value="ECO:0007669"/>
    <property type="project" value="InterPro"/>
</dbReference>